<keyword evidence="1" id="KW-1133">Transmembrane helix</keyword>
<dbReference type="AlphaFoldDB" id="A0AA39M636"/>
<feature type="transmembrane region" description="Helical" evidence="1">
    <location>
        <begin position="15"/>
        <end position="43"/>
    </location>
</feature>
<evidence type="ECO:0000256" key="1">
    <source>
        <dbReference type="SAM" id="Phobius"/>
    </source>
</evidence>
<gene>
    <name evidence="2" type="ORF">QR680_007395</name>
</gene>
<comment type="caution">
    <text evidence="2">The sequence shown here is derived from an EMBL/GenBank/DDBJ whole genome shotgun (WGS) entry which is preliminary data.</text>
</comment>
<sequence>MAKCYGEENVVTNTLIQVFGVGSLFSLALVSVLFVMFILWITINYARLIRRSRNRCVVYVERSAIARRAWRIPLIRKHDLIDF</sequence>
<accession>A0AA39M636</accession>
<organism evidence="2 3">
    <name type="scientific">Steinernema hermaphroditum</name>
    <dbReference type="NCBI Taxonomy" id="289476"/>
    <lineage>
        <taxon>Eukaryota</taxon>
        <taxon>Metazoa</taxon>
        <taxon>Ecdysozoa</taxon>
        <taxon>Nematoda</taxon>
        <taxon>Chromadorea</taxon>
        <taxon>Rhabditida</taxon>
        <taxon>Tylenchina</taxon>
        <taxon>Panagrolaimomorpha</taxon>
        <taxon>Strongyloidoidea</taxon>
        <taxon>Steinernematidae</taxon>
        <taxon>Steinernema</taxon>
    </lineage>
</organism>
<dbReference type="Proteomes" id="UP001175271">
    <property type="component" value="Unassembled WGS sequence"/>
</dbReference>
<evidence type="ECO:0000313" key="2">
    <source>
        <dbReference type="EMBL" id="KAK0422148.1"/>
    </source>
</evidence>
<keyword evidence="1" id="KW-0812">Transmembrane</keyword>
<dbReference type="EMBL" id="JAUCMV010000001">
    <property type="protein sequence ID" value="KAK0422148.1"/>
    <property type="molecule type" value="Genomic_DNA"/>
</dbReference>
<keyword evidence="1" id="KW-0472">Membrane</keyword>
<keyword evidence="3" id="KW-1185">Reference proteome</keyword>
<proteinExistence type="predicted"/>
<protein>
    <submittedName>
        <fullName evidence="2">Uncharacterized protein</fullName>
    </submittedName>
</protein>
<reference evidence="2" key="1">
    <citation type="submission" date="2023-06" db="EMBL/GenBank/DDBJ databases">
        <title>Genomic analysis of the entomopathogenic nematode Steinernema hermaphroditum.</title>
        <authorList>
            <person name="Schwarz E.M."/>
            <person name="Heppert J.K."/>
            <person name="Baniya A."/>
            <person name="Schwartz H.T."/>
            <person name="Tan C.-H."/>
            <person name="Antoshechkin I."/>
            <person name="Sternberg P.W."/>
            <person name="Goodrich-Blair H."/>
            <person name="Dillman A.R."/>
        </authorList>
    </citation>
    <scope>NUCLEOTIDE SEQUENCE</scope>
    <source>
        <strain evidence="2">PS9179</strain>
        <tissue evidence="2">Whole animal</tissue>
    </source>
</reference>
<evidence type="ECO:0000313" key="3">
    <source>
        <dbReference type="Proteomes" id="UP001175271"/>
    </source>
</evidence>
<name>A0AA39M636_9BILA</name>